<reference evidence="3 4" key="1">
    <citation type="submission" date="2017-05" db="EMBL/GenBank/DDBJ databases">
        <title>Vagococcus spp. assemblies.</title>
        <authorList>
            <person name="Gulvik C.A."/>
        </authorList>
    </citation>
    <scope>NUCLEOTIDE SEQUENCE [LARGE SCALE GENOMIC DNA]</scope>
    <source>
        <strain evidence="3 4">CCUG 41755</strain>
    </source>
</reference>
<feature type="region of interest" description="Disordered" evidence="1">
    <location>
        <begin position="23"/>
        <end position="118"/>
    </location>
</feature>
<feature type="compositionally biased region" description="Basic and acidic residues" evidence="1">
    <location>
        <begin position="32"/>
        <end position="53"/>
    </location>
</feature>
<proteinExistence type="predicted"/>
<feature type="compositionally biased region" description="Basic and acidic residues" evidence="1">
    <location>
        <begin position="60"/>
        <end position="81"/>
    </location>
</feature>
<comment type="caution">
    <text evidence="3">The sequence shown here is derived from an EMBL/GenBank/DDBJ whole genome shotgun (WGS) entry which is preliminary data.</text>
</comment>
<dbReference type="AlphaFoldDB" id="A0A430A7C0"/>
<dbReference type="EMBL" id="NGJY01000002">
    <property type="protein sequence ID" value="RSU02985.1"/>
    <property type="molecule type" value="Genomic_DNA"/>
</dbReference>
<feature type="chain" id="PRO_5019079774" description="WxL domain-containing protein" evidence="2">
    <location>
        <begin position="28"/>
        <end position="1108"/>
    </location>
</feature>
<evidence type="ECO:0000313" key="4">
    <source>
        <dbReference type="Proteomes" id="UP000287101"/>
    </source>
</evidence>
<feature type="compositionally biased region" description="Basic and acidic residues" evidence="1">
    <location>
        <begin position="91"/>
        <end position="118"/>
    </location>
</feature>
<evidence type="ECO:0008006" key="5">
    <source>
        <dbReference type="Google" id="ProtNLM"/>
    </source>
</evidence>
<organism evidence="3 4">
    <name type="scientific">Vagococcus fessus</name>
    <dbReference type="NCBI Taxonomy" id="120370"/>
    <lineage>
        <taxon>Bacteria</taxon>
        <taxon>Bacillati</taxon>
        <taxon>Bacillota</taxon>
        <taxon>Bacilli</taxon>
        <taxon>Lactobacillales</taxon>
        <taxon>Enterococcaceae</taxon>
        <taxon>Vagococcus</taxon>
    </lineage>
</organism>
<sequence length="1108" mass="120858">MKKHKRLTSLVAVAVLGSQLATPVASAIDTTESTKQEKTQSDQEQPKIEKLKGTTDVTELLEKIEKKSEVSEVKEETKRTSVVENEEDDEVVKTTSEEQEESDTKETEKEEKTKETEEKKAKVAINRAGEVNVSNWGELKTALETKGTSIITLTDTFDSGGRRSTITANTGVPLTINGNGNVVTQVNADGRIVVEDVPEITLDNFAVKSKVKSTFITQSASSTLTDINVVGKKNIFDSSIRDSSILSIKGNLNFLNTEVAKMSAGPDGRSDNYAIRAGNIVIKNSELHFYMGSKILESPNIEMIESKITTQEEPSARDRNFAIHSSESFKLVNSEIALNTPNEFFMKANSFISQESKVEGEILQFYEAEPGKKSLFEIKDKSQIILQGKEVKNPVINFENGDPTINIKGKGTSLEIYGANTGNSTTNTGLIFIRGTKAQVNVTDYANVVIHTTYNTALGMRSDGGVFNLDNHATLDLASEDGTGTNSATLRFILEGANKFNIKNGSKMRITKAKGSGPAIRMFSDENDVSVSGGADFEIDVKGTGQGIQYPSGGKNGFYLKDEDSSVNINANKNSAIFFKGTGEVVADKGTFYTMRGNSANGGVQAKSLNFSMSGLKYFDFRNLGAGPAINAANGGVLKSNNSDFAIWKKGSDLSKSPTHSYENLDFEAKGADYNTLISPNSEFVKDVQADKAGMKAYSRMTANNQIGELTSLRVPTNADGYVYGRATVPEAKGEESRPAYENEINAVVELSNPDGTKQELEGTVINDEKNIYDDPFLGGVLEFKLPDGQEFLEEGQSIKFLRGRHGTGSKPKEIQVITDQQETVVDVTPPEKIKVDKVPDGKPEESLISAMAKSVKGALSEPGTVTLYGYDKDGTTPKGKPSKVETATEPDEDGFYPFEAPMVEGLEEDGYMIISGKNKDGRTPAKVVLPPKTNDQEGDEMPLDQDFKYHDRKFTPGTKVKLLGGELTMEVPDSLDFDKTQISTNDLVLTPNATGHLMVSDTRGRNRTSWDLKLSVEEGSFTTNGINLTDGFKYTTSQNKAIKLNNSPQIIEFGTIDSPEETIFSKEWKKGGQGFELTIPVSKQFKADYKGTFVWTLTEGPENREVD</sequence>
<keyword evidence="4" id="KW-1185">Reference proteome</keyword>
<dbReference type="OrthoDB" id="2176356at2"/>
<dbReference type="Proteomes" id="UP000287101">
    <property type="component" value="Unassembled WGS sequence"/>
</dbReference>
<feature type="signal peptide" evidence="2">
    <location>
        <begin position="1"/>
        <end position="27"/>
    </location>
</feature>
<accession>A0A430A7C0</accession>
<name>A0A430A7C0_9ENTE</name>
<evidence type="ECO:0000256" key="2">
    <source>
        <dbReference type="SAM" id="SignalP"/>
    </source>
</evidence>
<keyword evidence="2" id="KW-0732">Signal</keyword>
<dbReference type="RefSeq" id="WP_126831196.1">
    <property type="nucleotide sequence ID" value="NZ_CBCRYB010000004.1"/>
</dbReference>
<gene>
    <name evidence="3" type="ORF">CBF31_04465</name>
</gene>
<protein>
    <recommendedName>
        <fullName evidence="5">WxL domain-containing protein</fullName>
    </recommendedName>
</protein>
<feature type="region of interest" description="Disordered" evidence="1">
    <location>
        <begin position="869"/>
        <end position="895"/>
    </location>
</feature>
<evidence type="ECO:0000256" key="1">
    <source>
        <dbReference type="SAM" id="MobiDB-lite"/>
    </source>
</evidence>
<evidence type="ECO:0000313" key="3">
    <source>
        <dbReference type="EMBL" id="RSU02985.1"/>
    </source>
</evidence>